<dbReference type="PANTHER" id="PTHR43437:SF3">
    <property type="entry name" value="HYDROXYACYL-THIOESTER DEHYDRATASE TYPE 2, MITOCHONDRIAL"/>
    <property type="match status" value="1"/>
</dbReference>
<protein>
    <submittedName>
        <fullName evidence="2">MaoC family dehydratase</fullName>
    </submittedName>
</protein>
<dbReference type="EMBL" id="VTTN01000005">
    <property type="protein sequence ID" value="KAA0595661.1"/>
    <property type="molecule type" value="Genomic_DNA"/>
</dbReference>
<accession>A0A5A9GMM8</accession>
<name>A0A5A9GMM8_AZOLI</name>
<comment type="caution">
    <text evidence="2">The sequence shown here is derived from an EMBL/GenBank/DDBJ whole genome shotgun (WGS) entry which is preliminary data.</text>
</comment>
<dbReference type="Gene3D" id="3.10.129.10">
    <property type="entry name" value="Hotdog Thioesterase"/>
    <property type="match status" value="1"/>
</dbReference>
<dbReference type="CDD" id="cd03441">
    <property type="entry name" value="R_hydratase_like"/>
    <property type="match status" value="1"/>
</dbReference>
<feature type="domain" description="MaoC-like" evidence="1">
    <location>
        <begin position="22"/>
        <end position="111"/>
    </location>
</feature>
<keyword evidence="3" id="KW-1185">Reference proteome</keyword>
<reference evidence="2 3" key="1">
    <citation type="submission" date="2019-08" db="EMBL/GenBank/DDBJ databases">
        <authorList>
            <person name="Grouzdev D."/>
            <person name="Tikhonova E."/>
            <person name="Kravchenko I."/>
        </authorList>
    </citation>
    <scope>NUCLEOTIDE SEQUENCE [LARGE SCALE GENOMIC DNA]</scope>
    <source>
        <strain evidence="2 3">59b</strain>
    </source>
</reference>
<dbReference type="InterPro" id="IPR029069">
    <property type="entry name" value="HotDog_dom_sf"/>
</dbReference>
<dbReference type="OrthoDB" id="9800237at2"/>
<evidence type="ECO:0000313" key="2">
    <source>
        <dbReference type="EMBL" id="KAA0595661.1"/>
    </source>
</evidence>
<dbReference type="SUPFAM" id="SSF54637">
    <property type="entry name" value="Thioesterase/thiol ester dehydrase-isomerase"/>
    <property type="match status" value="1"/>
</dbReference>
<organism evidence="2 3">
    <name type="scientific">Azospirillum lipoferum</name>
    <dbReference type="NCBI Taxonomy" id="193"/>
    <lineage>
        <taxon>Bacteria</taxon>
        <taxon>Pseudomonadati</taxon>
        <taxon>Pseudomonadota</taxon>
        <taxon>Alphaproteobacteria</taxon>
        <taxon>Rhodospirillales</taxon>
        <taxon>Azospirillaceae</taxon>
        <taxon>Azospirillum</taxon>
    </lineage>
</organism>
<evidence type="ECO:0000313" key="3">
    <source>
        <dbReference type="Proteomes" id="UP000324927"/>
    </source>
</evidence>
<dbReference type="InterPro" id="IPR050965">
    <property type="entry name" value="UPF0336/Enoyl-CoA_hydratase"/>
</dbReference>
<dbReference type="PANTHER" id="PTHR43437">
    <property type="entry name" value="HYDROXYACYL-THIOESTER DEHYDRATASE TYPE 2, MITOCHONDRIAL-RELATED"/>
    <property type="match status" value="1"/>
</dbReference>
<dbReference type="GO" id="GO:0006633">
    <property type="term" value="P:fatty acid biosynthetic process"/>
    <property type="evidence" value="ECO:0007669"/>
    <property type="project" value="TreeGrafter"/>
</dbReference>
<gene>
    <name evidence="2" type="ORF">FZ942_14780</name>
</gene>
<evidence type="ECO:0000259" key="1">
    <source>
        <dbReference type="Pfam" id="PF01575"/>
    </source>
</evidence>
<dbReference type="InterPro" id="IPR002539">
    <property type="entry name" value="MaoC-like_dom"/>
</dbReference>
<dbReference type="GO" id="GO:0019171">
    <property type="term" value="F:(3R)-hydroxyacyl-[acyl-carrier-protein] dehydratase activity"/>
    <property type="evidence" value="ECO:0007669"/>
    <property type="project" value="TreeGrafter"/>
</dbReference>
<dbReference type="Pfam" id="PF01575">
    <property type="entry name" value="MaoC_dehydratas"/>
    <property type="match status" value="1"/>
</dbReference>
<dbReference type="Proteomes" id="UP000324927">
    <property type="component" value="Unassembled WGS sequence"/>
</dbReference>
<proteinExistence type="predicted"/>
<dbReference type="AlphaFoldDB" id="A0A5A9GMM8"/>
<dbReference type="RefSeq" id="WP_149231846.1">
    <property type="nucleotide sequence ID" value="NZ_JALJXJ010000006.1"/>
</dbReference>
<sequence length="150" mass="16766">MTCETLSPLTAMKARPRERFSCEVALSLSEVTKFADSVGDNNPIHHDIAYAATTRFGRPTASGPHATSLLLALTASHFSKKGAMLGLEFWIRFRRPIYADETIRLEWLVRKVAWNEKLRGEIVDLRGRIKGQDGKTSLAAKGRVLLTDRL</sequence>